<feature type="domain" description="Myb-like" evidence="2">
    <location>
        <begin position="93"/>
        <end position="149"/>
    </location>
</feature>
<feature type="region of interest" description="Disordered" evidence="1">
    <location>
        <begin position="274"/>
        <end position="305"/>
    </location>
</feature>
<evidence type="ECO:0000313" key="3">
    <source>
        <dbReference type="EMBL" id="KAF3446481.1"/>
    </source>
</evidence>
<evidence type="ECO:0000256" key="1">
    <source>
        <dbReference type="SAM" id="MobiDB-lite"/>
    </source>
</evidence>
<dbReference type="PANTHER" id="PTHR33492:SF4">
    <property type="entry name" value="OS02G0174300 PROTEIN"/>
    <property type="match status" value="1"/>
</dbReference>
<dbReference type="PANTHER" id="PTHR33492">
    <property type="entry name" value="OSJNBA0043A12.37 PROTEIN-RELATED"/>
    <property type="match status" value="1"/>
</dbReference>
<protein>
    <recommendedName>
        <fullName evidence="2">Myb-like domain-containing protein</fullName>
    </recommendedName>
</protein>
<gene>
    <name evidence="3" type="ORF">FNV43_RR11660</name>
</gene>
<dbReference type="Proteomes" id="UP000796880">
    <property type="component" value="Unassembled WGS sequence"/>
</dbReference>
<dbReference type="Gene3D" id="1.10.10.60">
    <property type="entry name" value="Homeodomain-like"/>
    <property type="match status" value="1"/>
</dbReference>
<dbReference type="PROSITE" id="PS50090">
    <property type="entry name" value="MYB_LIKE"/>
    <property type="match status" value="1"/>
</dbReference>
<dbReference type="Pfam" id="PF13837">
    <property type="entry name" value="Myb_DNA-bind_4"/>
    <property type="match status" value="1"/>
</dbReference>
<dbReference type="OrthoDB" id="1927263at2759"/>
<name>A0A8K0MHU3_9ROSA</name>
<accession>A0A8K0MHU3</accession>
<dbReference type="EMBL" id="VOIH02000005">
    <property type="protein sequence ID" value="KAF3446481.1"/>
    <property type="molecule type" value="Genomic_DNA"/>
</dbReference>
<keyword evidence="4" id="KW-1185">Reference proteome</keyword>
<dbReference type="InterPro" id="IPR001005">
    <property type="entry name" value="SANT/Myb"/>
</dbReference>
<sequence length="380" mass="42675">MDKMIQMEGEEASPERFAMEETMTLECDTVTTASKTLCAGALEYFPLSADSIANPKAALLISSISDLTSSTVKMESPLVTGSRRTRSQVAPDWSATDMLILVNEIAAVEADCSTALSTYQKWKIIAETCTALGVARNSYQCRRKWDALLLGYNQIKQWELQSRGASYWSLDSHRKNEFGLPENFDNELFTAIDNLVRARENQSDTDPDNDPESRFEMPDIVQELGSKRQRRRLTVERNCAVENPTEFSAEEKPLESHVKEEPLKYLVEEKLQKSCMEENPRSPGEEKPQQSSMKKKPQKAHGKGNAMIGIEGKEQMMALILRENAERIQSIVTENADYGAADVKGSEAEFVRSQGDKLIVCLGNIVKTLDQLYHVVQECE</sequence>
<feature type="compositionally biased region" description="Basic and acidic residues" evidence="1">
    <location>
        <begin position="274"/>
        <end position="288"/>
    </location>
</feature>
<proteinExistence type="predicted"/>
<dbReference type="InterPro" id="IPR044822">
    <property type="entry name" value="Myb_DNA-bind_4"/>
</dbReference>
<reference evidence="3" key="1">
    <citation type="submission" date="2020-03" db="EMBL/GenBank/DDBJ databases">
        <title>A high-quality chromosome-level genome assembly of a woody plant with both climbing and erect habits, Rhamnella rubrinervis.</title>
        <authorList>
            <person name="Lu Z."/>
            <person name="Yang Y."/>
            <person name="Zhu X."/>
            <person name="Sun Y."/>
        </authorList>
    </citation>
    <scope>NUCLEOTIDE SEQUENCE</scope>
    <source>
        <strain evidence="3">BYM</strain>
        <tissue evidence="3">Leaf</tissue>
    </source>
</reference>
<dbReference type="AlphaFoldDB" id="A0A8K0MHU3"/>
<evidence type="ECO:0000313" key="4">
    <source>
        <dbReference type="Proteomes" id="UP000796880"/>
    </source>
</evidence>
<comment type="caution">
    <text evidence="3">The sequence shown here is derived from an EMBL/GenBank/DDBJ whole genome shotgun (WGS) entry which is preliminary data.</text>
</comment>
<organism evidence="3 4">
    <name type="scientific">Rhamnella rubrinervis</name>
    <dbReference type="NCBI Taxonomy" id="2594499"/>
    <lineage>
        <taxon>Eukaryota</taxon>
        <taxon>Viridiplantae</taxon>
        <taxon>Streptophyta</taxon>
        <taxon>Embryophyta</taxon>
        <taxon>Tracheophyta</taxon>
        <taxon>Spermatophyta</taxon>
        <taxon>Magnoliopsida</taxon>
        <taxon>eudicotyledons</taxon>
        <taxon>Gunneridae</taxon>
        <taxon>Pentapetalae</taxon>
        <taxon>rosids</taxon>
        <taxon>fabids</taxon>
        <taxon>Rosales</taxon>
        <taxon>Rhamnaceae</taxon>
        <taxon>rhamnoid group</taxon>
        <taxon>Rhamneae</taxon>
        <taxon>Rhamnella</taxon>
    </lineage>
</organism>
<evidence type="ECO:0000259" key="2">
    <source>
        <dbReference type="PROSITE" id="PS50090"/>
    </source>
</evidence>
<feature type="compositionally biased region" description="Basic residues" evidence="1">
    <location>
        <begin position="293"/>
        <end position="302"/>
    </location>
</feature>